<protein>
    <recommendedName>
        <fullName evidence="2">DUF6383 domain-containing protein</fullName>
    </recommendedName>
</protein>
<feature type="chain" id="PRO_5017661528" description="DUF6383 domain-containing protein" evidence="1">
    <location>
        <begin position="24"/>
        <end position="1105"/>
    </location>
</feature>
<keyword evidence="1" id="KW-0732">Signal</keyword>
<dbReference type="AlphaFoldDB" id="A0A3D8H944"/>
<comment type="caution">
    <text evidence="4">The sequence shown here is derived from an EMBL/GenBank/DDBJ whole genome shotgun (WGS) entry which is preliminary data.</text>
</comment>
<reference evidence="3 6" key="2">
    <citation type="submission" date="2020-08" db="EMBL/GenBank/DDBJ databases">
        <title>Genome public.</title>
        <authorList>
            <person name="Liu C."/>
            <person name="Sun Q."/>
        </authorList>
    </citation>
    <scope>NUCLEOTIDE SEQUENCE [LARGE SCALE GENOMIC DNA]</scope>
    <source>
        <strain evidence="3 6">426_9</strain>
    </source>
</reference>
<evidence type="ECO:0000313" key="3">
    <source>
        <dbReference type="EMBL" id="MBC8603763.1"/>
    </source>
</evidence>
<reference evidence="4 5" key="1">
    <citation type="submission" date="2018-07" db="EMBL/GenBank/DDBJ databases">
        <title>Parabacteroides acidifaciens nov. sp., isolated from human feces.</title>
        <authorList>
            <person name="Wang Y.J."/>
        </authorList>
    </citation>
    <scope>NUCLEOTIDE SEQUENCE [LARGE SCALE GENOMIC DNA]</scope>
    <source>
        <strain evidence="4 5">426-9</strain>
    </source>
</reference>
<evidence type="ECO:0000313" key="4">
    <source>
        <dbReference type="EMBL" id="RDU47503.1"/>
    </source>
</evidence>
<gene>
    <name evidence="4" type="ORF">DWU89_19295</name>
    <name evidence="3" type="ORF">H8784_18810</name>
</gene>
<dbReference type="Pfam" id="PF19910">
    <property type="entry name" value="DUF6383"/>
    <property type="match status" value="1"/>
</dbReference>
<sequence length="1105" mass="120300">MNKKFSTLVAGVALLFGAMSANAATTPVTSLGKTNTELFQLQTAGGDSVLVMNKYGTLLKQAKTSLNGLNIANSLWCVEVTEEGYGKAPIFDFTNKATGQRLDIAYAGTELVTRPGSSATTDSTTVGGEINGWAFSSQYKSGVEDATLYSYFKADSVIGLLQVGGNDTIRVKKEAAATAYADRRVGSVFTKFSLVYADELNLDAEAINTILGLQTADKGVKLNFNKDKNNTQLKNYFSDDAKFFADTAVYAGAPSGTEFVRILTGKKEDSTYVYVDTAYVNESGERFLGFTTKQFTKAKLNGKTLSDTLGLINDQGKFLFTYWPSIDSLVIQVAQATYLNGNTYFSESLASLGTGDTTSIKSNADKKNYVTVQDLVKADDIRIVTIYGKKETEIGFGYKGCEPVSDGRASLDEGLYFIMNKAGQYLASPIHVNGAEAQWVTVKAGEQLPAHMPAYQWTVLKTQSNDRLAPTSPNEVANREFASLTETIQVYKAAGAKYWSASSTLIPATDSLFFVQVKDAEGVKGNAALIAEAYQDSLLGYKNIPDAEFLLREYNFKYLHPYATGENSKYLAKGADKDSLLNVLANAEDKDAFRLIYKGITNYGYTVNAAKAKRLGIKQLRRARYAVQLGLAYMDSCAEAKYGMNSYINIPDSFYLKENNHYEDECYYAIVKAADNNLGAYKAGVTDDILDATLKVQPLVETRTSAFAINEDKTPLYRRFNREVLGEDKDDKADSLRFYENVRKEYLMDENNREGGLMDKVVSYAGMWTADKATGLAFQIDTAWLALGRGYIKPQYLISVAHKNFEGSKGVPCEYTHGHIDANNQPCDSAHCIHAIPALPGFQRGKYLVSFADSAAVNNMDKPYTDIKNGYVRVGFVEAIVLPEDHLMYVLRDEFKGLDNDKIDFAAMEKADSIAVANGGKSFIIDLSGDEHKNVTWSFRYVHPEKALKVSEESADNSFLFESMAYPENAAGTYSAAGTKKAIAPSTAAWLKLHNGCVVLTDHSSSFANAKTGGDGALIFNVENKENDELATDNETIATSEVTVIAQNGAVRIANAEGKKVVITNILGQTVANTVITSSDAVIAAPAGVVVVAVEGEEAVKAIVK</sequence>
<name>A0A3D8H944_9BACT</name>
<dbReference type="RefSeq" id="WP_115501263.1">
    <property type="nucleotide sequence ID" value="NZ_JACRTI010000079.1"/>
</dbReference>
<proteinExistence type="predicted"/>
<organism evidence="4 5">
    <name type="scientific">Parabacteroides acidifaciens</name>
    <dbReference type="NCBI Taxonomy" id="2290935"/>
    <lineage>
        <taxon>Bacteria</taxon>
        <taxon>Pseudomonadati</taxon>
        <taxon>Bacteroidota</taxon>
        <taxon>Bacteroidia</taxon>
        <taxon>Bacteroidales</taxon>
        <taxon>Tannerellaceae</taxon>
        <taxon>Parabacteroides</taxon>
    </lineage>
</organism>
<evidence type="ECO:0000313" key="5">
    <source>
        <dbReference type="Proteomes" id="UP000256321"/>
    </source>
</evidence>
<dbReference type="Proteomes" id="UP000256321">
    <property type="component" value="Unassembled WGS sequence"/>
</dbReference>
<dbReference type="Proteomes" id="UP000629596">
    <property type="component" value="Unassembled WGS sequence"/>
</dbReference>
<keyword evidence="6" id="KW-1185">Reference proteome</keyword>
<dbReference type="InterPro" id="IPR045963">
    <property type="entry name" value="DUF6383"/>
</dbReference>
<dbReference type="EMBL" id="QREV01000079">
    <property type="protein sequence ID" value="RDU47503.1"/>
    <property type="molecule type" value="Genomic_DNA"/>
</dbReference>
<evidence type="ECO:0000313" key="6">
    <source>
        <dbReference type="Proteomes" id="UP000629596"/>
    </source>
</evidence>
<feature type="signal peptide" evidence="1">
    <location>
        <begin position="1"/>
        <end position="23"/>
    </location>
</feature>
<evidence type="ECO:0000256" key="1">
    <source>
        <dbReference type="SAM" id="SignalP"/>
    </source>
</evidence>
<dbReference type="EMBL" id="JACRTI010000079">
    <property type="protein sequence ID" value="MBC8603763.1"/>
    <property type="molecule type" value="Genomic_DNA"/>
</dbReference>
<feature type="domain" description="DUF6383" evidence="2">
    <location>
        <begin position="1031"/>
        <end position="1104"/>
    </location>
</feature>
<accession>A0A3D8H944</accession>
<evidence type="ECO:0000259" key="2">
    <source>
        <dbReference type="Pfam" id="PF19910"/>
    </source>
</evidence>